<proteinExistence type="predicted"/>
<reference evidence="2" key="1">
    <citation type="submission" date="2016-10" db="EMBL/GenBank/DDBJ databases">
        <authorList>
            <person name="Varghese N."/>
            <person name="Submissions S."/>
        </authorList>
    </citation>
    <scope>NUCLEOTIDE SEQUENCE [LARGE SCALE GENOMIC DNA]</scope>
    <source>
        <strain evidence="2">ATCC 700689</strain>
    </source>
</reference>
<organism evidence="1 2">
    <name type="scientific">Pseudomonas abietaniphila</name>
    <dbReference type="NCBI Taxonomy" id="89065"/>
    <lineage>
        <taxon>Bacteria</taxon>
        <taxon>Pseudomonadati</taxon>
        <taxon>Pseudomonadota</taxon>
        <taxon>Gammaproteobacteria</taxon>
        <taxon>Pseudomonadales</taxon>
        <taxon>Pseudomonadaceae</taxon>
        <taxon>Pseudomonas</taxon>
    </lineage>
</organism>
<accession>A0A1G8QPU4</accession>
<dbReference type="OrthoDB" id="6904729at2"/>
<protein>
    <submittedName>
        <fullName evidence="1">Uncharacterized protein</fullName>
    </submittedName>
</protein>
<evidence type="ECO:0000313" key="2">
    <source>
        <dbReference type="Proteomes" id="UP000182894"/>
    </source>
</evidence>
<evidence type="ECO:0000313" key="1">
    <source>
        <dbReference type="EMBL" id="SDJ06799.1"/>
    </source>
</evidence>
<dbReference type="Proteomes" id="UP000182894">
    <property type="component" value="Unassembled WGS sequence"/>
</dbReference>
<gene>
    <name evidence="1" type="ORF">SAMN05216605_12125</name>
</gene>
<dbReference type="RefSeq" id="WP_074758167.1">
    <property type="nucleotide sequence ID" value="NZ_FNCO01000021.1"/>
</dbReference>
<keyword evidence="2" id="KW-1185">Reference proteome</keyword>
<dbReference type="EMBL" id="FNCO01000021">
    <property type="protein sequence ID" value="SDJ06799.1"/>
    <property type="molecule type" value="Genomic_DNA"/>
</dbReference>
<dbReference type="AlphaFoldDB" id="A0A1G8QPU4"/>
<dbReference type="STRING" id="89065.SAMN05216605_12125"/>
<name>A0A1G8QPU4_9PSED</name>
<sequence>MATLTPRQANLKIRAHLEKGAGIYARHPSLGERYFKARVSGDTLEIYNGFSWFSVPRGTTFNNGNGSAGDLFTY</sequence>